<gene>
    <name evidence="1" type="ORF">DFP97_13412</name>
</gene>
<protein>
    <submittedName>
        <fullName evidence="1">Uncharacterized protein</fullName>
    </submittedName>
</protein>
<organism evidence="1 2">
    <name type="scientific">Paenibacillus prosopidis</name>
    <dbReference type="NCBI Taxonomy" id="630520"/>
    <lineage>
        <taxon>Bacteria</taxon>
        <taxon>Bacillati</taxon>
        <taxon>Bacillota</taxon>
        <taxon>Bacilli</taxon>
        <taxon>Bacillales</taxon>
        <taxon>Paenibacillaceae</taxon>
        <taxon>Paenibacillus</taxon>
    </lineage>
</organism>
<dbReference type="EMBL" id="QPJD01000034">
    <property type="protein sequence ID" value="RCW40536.1"/>
    <property type="molecule type" value="Genomic_DNA"/>
</dbReference>
<dbReference type="AlphaFoldDB" id="A0A368VGW2"/>
<sequence>MLFKKGEISKAITSGTILVSGVVFLVTVAQESANTIYPADGLSSSVNLMV</sequence>
<dbReference type="Proteomes" id="UP000252415">
    <property type="component" value="Unassembled WGS sequence"/>
</dbReference>
<evidence type="ECO:0000313" key="1">
    <source>
        <dbReference type="EMBL" id="RCW40536.1"/>
    </source>
</evidence>
<name>A0A368VGW2_9BACL</name>
<comment type="caution">
    <text evidence="1">The sequence shown here is derived from an EMBL/GenBank/DDBJ whole genome shotgun (WGS) entry which is preliminary data.</text>
</comment>
<accession>A0A368VGW2</accession>
<reference evidence="1 2" key="1">
    <citation type="submission" date="2018-07" db="EMBL/GenBank/DDBJ databases">
        <title>Genomic Encyclopedia of Type Strains, Phase III (KMG-III): the genomes of soil and plant-associated and newly described type strains.</title>
        <authorList>
            <person name="Whitman W."/>
        </authorList>
    </citation>
    <scope>NUCLEOTIDE SEQUENCE [LARGE SCALE GENOMIC DNA]</scope>
    <source>
        <strain evidence="1 2">CECT 7506</strain>
    </source>
</reference>
<evidence type="ECO:0000313" key="2">
    <source>
        <dbReference type="Proteomes" id="UP000252415"/>
    </source>
</evidence>
<keyword evidence="2" id="KW-1185">Reference proteome</keyword>
<proteinExistence type="predicted"/>